<protein>
    <submittedName>
        <fullName evidence="3">Helix-turn-helix transcriptional regulator</fullName>
    </submittedName>
</protein>
<dbReference type="InterPro" id="IPR036388">
    <property type="entry name" value="WH-like_DNA-bd_sf"/>
</dbReference>
<evidence type="ECO:0000313" key="3">
    <source>
        <dbReference type="EMBL" id="NKZ10920.1"/>
    </source>
</evidence>
<dbReference type="Gene3D" id="1.10.10.10">
    <property type="entry name" value="Winged helix-like DNA-binding domain superfamily/Winged helix DNA-binding domain"/>
    <property type="match status" value="1"/>
</dbReference>
<feature type="domain" description="HTH luxR-type" evidence="2">
    <location>
        <begin position="184"/>
        <end position="248"/>
    </location>
</feature>
<dbReference type="PANTHER" id="PTHR43214">
    <property type="entry name" value="TWO-COMPONENT RESPONSE REGULATOR"/>
    <property type="match status" value="1"/>
</dbReference>
<proteinExistence type="predicted"/>
<dbReference type="InterPro" id="IPR039420">
    <property type="entry name" value="WalR-like"/>
</dbReference>
<organism evidence="3 4">
    <name type="scientific">Mycolicibacterium septicum DSM 44393</name>
    <dbReference type="NCBI Taxonomy" id="1341646"/>
    <lineage>
        <taxon>Bacteria</taxon>
        <taxon>Bacillati</taxon>
        <taxon>Actinomycetota</taxon>
        <taxon>Actinomycetes</taxon>
        <taxon>Mycobacteriales</taxon>
        <taxon>Mycobacteriaceae</taxon>
        <taxon>Mycolicibacterium</taxon>
    </lineage>
</organism>
<dbReference type="PANTHER" id="PTHR43214:SF43">
    <property type="entry name" value="TWO-COMPONENT RESPONSE REGULATOR"/>
    <property type="match status" value="1"/>
</dbReference>
<comment type="caution">
    <text evidence="3">The sequence shown here is derived from an EMBL/GenBank/DDBJ whole genome shotgun (WGS) entry which is preliminary data.</text>
</comment>
<dbReference type="GO" id="GO:0003677">
    <property type="term" value="F:DNA binding"/>
    <property type="evidence" value="ECO:0007669"/>
    <property type="project" value="UniProtKB-KW"/>
</dbReference>
<accession>A0A7X6MLE3</accession>
<evidence type="ECO:0000313" key="4">
    <source>
        <dbReference type="Proteomes" id="UP000518188"/>
    </source>
</evidence>
<dbReference type="PRINTS" id="PR00038">
    <property type="entry name" value="HTHLUXR"/>
</dbReference>
<dbReference type="CDD" id="cd06170">
    <property type="entry name" value="LuxR_C_like"/>
    <property type="match status" value="1"/>
</dbReference>
<dbReference type="EMBL" id="JAAXPJ010000002">
    <property type="protein sequence ID" value="NKZ10920.1"/>
    <property type="molecule type" value="Genomic_DNA"/>
</dbReference>
<name>A0A7X6MLE3_9MYCO</name>
<dbReference type="GO" id="GO:0006355">
    <property type="term" value="P:regulation of DNA-templated transcription"/>
    <property type="evidence" value="ECO:0007669"/>
    <property type="project" value="InterPro"/>
</dbReference>
<dbReference type="InterPro" id="IPR000792">
    <property type="entry name" value="Tscrpt_reg_LuxR_C"/>
</dbReference>
<dbReference type="InterPro" id="IPR016032">
    <property type="entry name" value="Sig_transdc_resp-reg_C-effctor"/>
</dbReference>
<gene>
    <name evidence="3" type="ORF">HGA11_08020</name>
</gene>
<dbReference type="Pfam" id="PF00196">
    <property type="entry name" value="GerE"/>
    <property type="match status" value="1"/>
</dbReference>
<dbReference type="AlphaFoldDB" id="A0A7X6MLE3"/>
<dbReference type="RefSeq" id="WP_044515038.1">
    <property type="nucleotide sequence ID" value="NZ_HG322951.1"/>
</dbReference>
<dbReference type="PROSITE" id="PS50043">
    <property type="entry name" value="HTH_LUXR_2"/>
    <property type="match status" value="1"/>
</dbReference>
<dbReference type="Proteomes" id="UP000518188">
    <property type="component" value="Unassembled WGS sequence"/>
</dbReference>
<sequence length="248" mass="27093">MRRVTAELQVADYEKVFAVLDACDDAADFTEFRRAVVDAIRQVFEVRGVTFFTGPSVAGAFSDTAPVTTDREHVLLEDYMSRWRGHDVFATPVALRQLHTAGSVSLRELPTVPASAAPYVEQFLHRAGLRSCNAFTFPMGSAAHGLLGVFDPDPDAVDARDASALRLLCRRLRGLARPLLPAARTDPLAQLSQRQRDVVELLARGKTNAHIAETLCLTEDTVKKYVSRALATTGCRSRTELAVLAATP</sequence>
<evidence type="ECO:0000259" key="2">
    <source>
        <dbReference type="PROSITE" id="PS50043"/>
    </source>
</evidence>
<dbReference type="SMART" id="SM00421">
    <property type="entry name" value="HTH_LUXR"/>
    <property type="match status" value="1"/>
</dbReference>
<evidence type="ECO:0000256" key="1">
    <source>
        <dbReference type="ARBA" id="ARBA00023125"/>
    </source>
</evidence>
<keyword evidence="1" id="KW-0238">DNA-binding</keyword>
<reference evidence="3 4" key="1">
    <citation type="submission" date="2020-04" db="EMBL/GenBank/DDBJ databases">
        <title>MicrobeNet Type strains.</title>
        <authorList>
            <person name="Nicholson A.C."/>
        </authorList>
    </citation>
    <scope>NUCLEOTIDE SEQUENCE [LARGE SCALE GENOMIC DNA]</scope>
    <source>
        <strain evidence="3 4">ATCC 700731</strain>
    </source>
</reference>
<dbReference type="SUPFAM" id="SSF46894">
    <property type="entry name" value="C-terminal effector domain of the bipartite response regulators"/>
    <property type="match status" value="1"/>
</dbReference>